<protein>
    <submittedName>
        <fullName evidence="3">Pentatricopeptide repeat-containing protein, chloroplastic</fullName>
    </submittedName>
</protein>
<evidence type="ECO:0000313" key="3">
    <source>
        <dbReference type="EMBL" id="KAL0321927.1"/>
    </source>
</evidence>
<dbReference type="InterPro" id="IPR044646">
    <property type="entry name" value="EMB1417-like"/>
</dbReference>
<dbReference type="InterPro" id="IPR011990">
    <property type="entry name" value="TPR-like_helical_dom_sf"/>
</dbReference>
<reference evidence="3" key="1">
    <citation type="submission" date="2020-06" db="EMBL/GenBank/DDBJ databases">
        <authorList>
            <person name="Li T."/>
            <person name="Hu X."/>
            <person name="Zhang T."/>
            <person name="Song X."/>
            <person name="Zhang H."/>
            <person name="Dai N."/>
            <person name="Sheng W."/>
            <person name="Hou X."/>
            <person name="Wei L."/>
        </authorList>
    </citation>
    <scope>NUCLEOTIDE SEQUENCE</scope>
    <source>
        <strain evidence="3">KEN8</strain>
        <tissue evidence="3">Leaf</tissue>
    </source>
</reference>
<name>A0AAW2LUE3_9LAMI</name>
<proteinExistence type="predicted"/>
<feature type="repeat" description="PPR" evidence="2">
    <location>
        <begin position="344"/>
        <end position="378"/>
    </location>
</feature>
<dbReference type="EMBL" id="JACGWM010000016">
    <property type="protein sequence ID" value="KAL0321927.1"/>
    <property type="molecule type" value="Genomic_DNA"/>
</dbReference>
<keyword evidence="1" id="KW-0677">Repeat</keyword>
<organism evidence="3">
    <name type="scientific">Sesamum calycinum</name>
    <dbReference type="NCBI Taxonomy" id="2727403"/>
    <lineage>
        <taxon>Eukaryota</taxon>
        <taxon>Viridiplantae</taxon>
        <taxon>Streptophyta</taxon>
        <taxon>Embryophyta</taxon>
        <taxon>Tracheophyta</taxon>
        <taxon>Spermatophyta</taxon>
        <taxon>Magnoliopsida</taxon>
        <taxon>eudicotyledons</taxon>
        <taxon>Gunneridae</taxon>
        <taxon>Pentapetalae</taxon>
        <taxon>asterids</taxon>
        <taxon>lamiids</taxon>
        <taxon>Lamiales</taxon>
        <taxon>Pedaliaceae</taxon>
        <taxon>Sesamum</taxon>
    </lineage>
</organism>
<dbReference type="PROSITE" id="PS51375">
    <property type="entry name" value="PPR"/>
    <property type="match status" value="1"/>
</dbReference>
<gene>
    <name evidence="3" type="ORF">Scaly_2489100</name>
</gene>
<dbReference type="PANTHER" id="PTHR46782:SF2">
    <property type="entry name" value="OS07G0545900 PROTEIN"/>
    <property type="match status" value="1"/>
</dbReference>
<evidence type="ECO:0000256" key="1">
    <source>
        <dbReference type="ARBA" id="ARBA00022737"/>
    </source>
</evidence>
<dbReference type="InterPro" id="IPR002885">
    <property type="entry name" value="PPR_rpt"/>
</dbReference>
<reference evidence="3" key="2">
    <citation type="journal article" date="2024" name="Plant">
        <title>Genomic evolution and insights into agronomic trait innovations of Sesamum species.</title>
        <authorList>
            <person name="Miao H."/>
            <person name="Wang L."/>
            <person name="Qu L."/>
            <person name="Liu H."/>
            <person name="Sun Y."/>
            <person name="Le M."/>
            <person name="Wang Q."/>
            <person name="Wei S."/>
            <person name="Zheng Y."/>
            <person name="Lin W."/>
            <person name="Duan Y."/>
            <person name="Cao H."/>
            <person name="Xiong S."/>
            <person name="Wang X."/>
            <person name="Wei L."/>
            <person name="Li C."/>
            <person name="Ma Q."/>
            <person name="Ju M."/>
            <person name="Zhao R."/>
            <person name="Li G."/>
            <person name="Mu C."/>
            <person name="Tian Q."/>
            <person name="Mei H."/>
            <person name="Zhang T."/>
            <person name="Gao T."/>
            <person name="Zhang H."/>
        </authorList>
    </citation>
    <scope>NUCLEOTIDE SEQUENCE</scope>
    <source>
        <strain evidence="3">KEN8</strain>
    </source>
</reference>
<sequence>MVDNEEVREEVDCNEVSITVRRTTAAWGERLEMAPVGWWWGRTFDVLSRDPRLEKFQIDPQKLVLQLPTYEQLNSKDLFVGIYCDIKTSFNVGAPVNVGLMASSLSAKQFLGASISSDGAARLGFLQSPQMLPSPSLRLPARRSQSRHLVGGVLFSLKFVGVSWFQKAEWVGYLCLLCWNRNSQAMLIVSWEVQNCNEAYILFSAMFETHELGYRKLIQKSGKKEHHLWRKRDSAGSGQKALNLVRTVSRLPNEKEVVYGALDKWIAWETEFPLIAAAKALRILRKGNQWKRIIQVAKWMLSKGQGATMATYDSLLLAFDMDGRVDEAEMLWNMILHAHNRSISKRLFSRMISLYDHHNVPDKVIEVFADMEELGVKPDQDTVRRVARAFEMLGQEDNHRLVRMKYQSKWKYIHFNGERVRVRT</sequence>
<comment type="caution">
    <text evidence="3">The sequence shown here is derived from an EMBL/GenBank/DDBJ whole genome shotgun (WGS) entry which is preliminary data.</text>
</comment>
<dbReference type="AlphaFoldDB" id="A0AAW2LUE3"/>
<evidence type="ECO:0000256" key="2">
    <source>
        <dbReference type="PROSITE-ProRule" id="PRU00708"/>
    </source>
</evidence>
<accession>A0AAW2LUE3</accession>
<dbReference type="Gene3D" id="1.25.40.10">
    <property type="entry name" value="Tetratricopeptide repeat domain"/>
    <property type="match status" value="1"/>
</dbReference>
<dbReference type="PANTHER" id="PTHR46782">
    <property type="entry name" value="OS01G0757700 PROTEIN"/>
    <property type="match status" value="1"/>
</dbReference>